<dbReference type="OrthoDB" id="9804822at2"/>
<dbReference type="InterPro" id="IPR001123">
    <property type="entry name" value="LeuE-type"/>
</dbReference>
<reference evidence="7 8" key="1">
    <citation type="submission" date="2016-12" db="EMBL/GenBank/DDBJ databases">
        <authorList>
            <person name="Song W.-J."/>
            <person name="Kurnit D.M."/>
        </authorList>
    </citation>
    <scope>NUCLEOTIDE SEQUENCE [LARGE SCALE GENOMIC DNA]</scope>
    <source>
        <strain evidence="7 8">CGMCC 1.10808</strain>
    </source>
</reference>
<feature type="transmembrane region" description="Helical" evidence="6">
    <location>
        <begin position="116"/>
        <end position="138"/>
    </location>
</feature>
<keyword evidence="8" id="KW-1185">Reference proteome</keyword>
<feature type="transmembrane region" description="Helical" evidence="6">
    <location>
        <begin position="39"/>
        <end position="59"/>
    </location>
</feature>
<proteinExistence type="predicted"/>
<accession>A0A1M7TUG5</accession>
<keyword evidence="5 6" id="KW-0472">Membrane</keyword>
<evidence type="ECO:0000256" key="3">
    <source>
        <dbReference type="ARBA" id="ARBA00022692"/>
    </source>
</evidence>
<dbReference type="STRING" id="1189325.SAMN04488119_101465"/>
<dbReference type="AlphaFoldDB" id="A0A1M7TUG5"/>
<dbReference type="Pfam" id="PF01810">
    <property type="entry name" value="LysE"/>
    <property type="match status" value="1"/>
</dbReference>
<keyword evidence="4 6" id="KW-1133">Transmembrane helix</keyword>
<feature type="transmembrane region" description="Helical" evidence="6">
    <location>
        <begin position="6"/>
        <end position="32"/>
    </location>
</feature>
<evidence type="ECO:0000256" key="1">
    <source>
        <dbReference type="ARBA" id="ARBA00004651"/>
    </source>
</evidence>
<dbReference type="PANTHER" id="PTHR30086">
    <property type="entry name" value="ARGININE EXPORTER PROTEIN ARGO"/>
    <property type="match status" value="1"/>
</dbReference>
<name>A0A1M7TUG5_9RHOB</name>
<feature type="transmembrane region" description="Helical" evidence="6">
    <location>
        <begin position="65"/>
        <end position="88"/>
    </location>
</feature>
<evidence type="ECO:0000256" key="6">
    <source>
        <dbReference type="SAM" id="Phobius"/>
    </source>
</evidence>
<keyword evidence="3 6" id="KW-0812">Transmembrane</keyword>
<evidence type="ECO:0000313" key="7">
    <source>
        <dbReference type="EMBL" id="SHN74389.1"/>
    </source>
</evidence>
<evidence type="ECO:0000256" key="5">
    <source>
        <dbReference type="ARBA" id="ARBA00023136"/>
    </source>
</evidence>
<evidence type="ECO:0000313" key="8">
    <source>
        <dbReference type="Proteomes" id="UP000184066"/>
    </source>
</evidence>
<comment type="subcellular location">
    <subcellularLocation>
        <location evidence="1">Cell membrane</location>
        <topology evidence="1">Multi-pass membrane protein</topology>
    </subcellularLocation>
</comment>
<gene>
    <name evidence="7" type="ORF">SAMN05216200_11045</name>
</gene>
<sequence>MDLHTWIAFAVAAGVIVAIPGPTVMIVVSFALGQGRRAVLASAPGVLLGDLAAMSASMLGVGAALAASAALFSAVKLAGAAYLLWLGLRMWRAAPQMALGLTTASPKAPRRMFRDAFLVTLFNPKALVFFVAFVPQFIDPTRPFAPQCAILIATFATLGFVNVVIWGLAAGALRERMTRPGAMRALGRTGGGLLAGAGALAALSARG</sequence>
<feature type="transmembrane region" description="Helical" evidence="6">
    <location>
        <begin position="150"/>
        <end position="173"/>
    </location>
</feature>
<dbReference type="PANTHER" id="PTHR30086:SF20">
    <property type="entry name" value="ARGININE EXPORTER PROTEIN ARGO-RELATED"/>
    <property type="match status" value="1"/>
</dbReference>
<protein>
    <submittedName>
        <fullName evidence="7">Threonine/homoserine/homoserine lactone efflux protein</fullName>
    </submittedName>
</protein>
<keyword evidence="2" id="KW-1003">Cell membrane</keyword>
<evidence type="ECO:0000256" key="2">
    <source>
        <dbReference type="ARBA" id="ARBA00022475"/>
    </source>
</evidence>
<dbReference type="PIRSF" id="PIRSF006324">
    <property type="entry name" value="LeuE"/>
    <property type="match status" value="1"/>
</dbReference>
<evidence type="ECO:0000256" key="4">
    <source>
        <dbReference type="ARBA" id="ARBA00022989"/>
    </source>
</evidence>
<dbReference type="GO" id="GO:0005886">
    <property type="term" value="C:plasma membrane"/>
    <property type="evidence" value="ECO:0007669"/>
    <property type="project" value="UniProtKB-SubCell"/>
</dbReference>
<dbReference type="Proteomes" id="UP000184066">
    <property type="component" value="Unassembled WGS sequence"/>
</dbReference>
<dbReference type="EMBL" id="FRDL01000010">
    <property type="protein sequence ID" value="SHN74389.1"/>
    <property type="molecule type" value="Genomic_DNA"/>
</dbReference>
<dbReference type="RefSeq" id="WP_072748120.1">
    <property type="nucleotide sequence ID" value="NZ_FOHL01000001.1"/>
</dbReference>
<dbReference type="GO" id="GO:0015171">
    <property type="term" value="F:amino acid transmembrane transporter activity"/>
    <property type="evidence" value="ECO:0007669"/>
    <property type="project" value="TreeGrafter"/>
</dbReference>
<organism evidence="7 8">
    <name type="scientific">Oceanicella actignis</name>
    <dbReference type="NCBI Taxonomy" id="1189325"/>
    <lineage>
        <taxon>Bacteria</taxon>
        <taxon>Pseudomonadati</taxon>
        <taxon>Pseudomonadota</taxon>
        <taxon>Alphaproteobacteria</taxon>
        <taxon>Rhodobacterales</taxon>
        <taxon>Paracoccaceae</taxon>
        <taxon>Oceanicella</taxon>
    </lineage>
</organism>